<protein>
    <submittedName>
        <fullName evidence="2">PRC-barrel domain-containing protein</fullName>
    </submittedName>
</protein>
<keyword evidence="3" id="KW-1185">Reference proteome</keyword>
<name>A0A239CGT5_9ACTN</name>
<dbReference type="AlphaFoldDB" id="A0A239CGT5"/>
<dbReference type="Gene3D" id="3.90.50.10">
    <property type="entry name" value="Photosynthetic Reaction Center, subunit H, domain 2"/>
    <property type="match status" value="1"/>
</dbReference>
<dbReference type="RefSeq" id="WP_089304600.1">
    <property type="nucleotide sequence ID" value="NZ_FZOO01000002.1"/>
</dbReference>
<dbReference type="Pfam" id="PF05239">
    <property type="entry name" value="PRC"/>
    <property type="match status" value="1"/>
</dbReference>
<gene>
    <name evidence="2" type="ORF">SAMN06893096_102417</name>
</gene>
<dbReference type="InterPro" id="IPR027275">
    <property type="entry name" value="PRC-brl_dom"/>
</dbReference>
<dbReference type="PANTHER" id="PTHR36505">
    <property type="entry name" value="BLR1072 PROTEIN"/>
    <property type="match status" value="1"/>
</dbReference>
<dbReference type="InterPro" id="IPR014747">
    <property type="entry name" value="Bac_photo_RC_H_C"/>
</dbReference>
<dbReference type="SUPFAM" id="SSF50346">
    <property type="entry name" value="PRC-barrel domain"/>
    <property type="match status" value="1"/>
</dbReference>
<dbReference type="GO" id="GO:0030077">
    <property type="term" value="C:plasma membrane light-harvesting complex"/>
    <property type="evidence" value="ECO:0007669"/>
    <property type="project" value="InterPro"/>
</dbReference>
<dbReference type="Proteomes" id="UP000198373">
    <property type="component" value="Unassembled WGS sequence"/>
</dbReference>
<dbReference type="InterPro" id="IPR011033">
    <property type="entry name" value="PRC_barrel-like_sf"/>
</dbReference>
<evidence type="ECO:0000259" key="1">
    <source>
        <dbReference type="Pfam" id="PF05239"/>
    </source>
</evidence>
<dbReference type="EMBL" id="FZOO01000002">
    <property type="protein sequence ID" value="SNS18878.1"/>
    <property type="molecule type" value="Genomic_DNA"/>
</dbReference>
<sequence>MAAGTLYRLSETDRTVADPDADVRGRAVVDRHGEEAGRVDDLLVDDREGRVRFLSVGEGGLLGLGKTHYLVPVDAVVAVDADRVRIDRDRAGMGGVPVYDPELADRPDYYESVYGWWGTAPFWGPGYAYPPFPR</sequence>
<proteinExistence type="predicted"/>
<accession>A0A239CGT5</accession>
<evidence type="ECO:0000313" key="2">
    <source>
        <dbReference type="EMBL" id="SNS18878.1"/>
    </source>
</evidence>
<dbReference type="GO" id="GO:0019684">
    <property type="term" value="P:photosynthesis, light reaction"/>
    <property type="evidence" value="ECO:0007669"/>
    <property type="project" value="InterPro"/>
</dbReference>
<dbReference type="PANTHER" id="PTHR36505:SF1">
    <property type="entry name" value="BLR1072 PROTEIN"/>
    <property type="match status" value="1"/>
</dbReference>
<organism evidence="2 3">
    <name type="scientific">Geodermatophilus pulveris</name>
    <dbReference type="NCBI Taxonomy" id="1564159"/>
    <lineage>
        <taxon>Bacteria</taxon>
        <taxon>Bacillati</taxon>
        <taxon>Actinomycetota</taxon>
        <taxon>Actinomycetes</taxon>
        <taxon>Geodermatophilales</taxon>
        <taxon>Geodermatophilaceae</taxon>
        <taxon>Geodermatophilus</taxon>
    </lineage>
</organism>
<reference evidence="3" key="1">
    <citation type="submission" date="2017-06" db="EMBL/GenBank/DDBJ databases">
        <authorList>
            <person name="Varghese N."/>
            <person name="Submissions S."/>
        </authorList>
    </citation>
    <scope>NUCLEOTIDE SEQUENCE [LARGE SCALE GENOMIC DNA]</scope>
    <source>
        <strain evidence="3">DSM 46839</strain>
    </source>
</reference>
<dbReference type="OrthoDB" id="4738165at2"/>
<evidence type="ECO:0000313" key="3">
    <source>
        <dbReference type="Proteomes" id="UP000198373"/>
    </source>
</evidence>
<feature type="domain" description="PRC-barrel" evidence="1">
    <location>
        <begin position="20"/>
        <end position="90"/>
    </location>
</feature>